<dbReference type="PANTHER" id="PTHR43434:SF1">
    <property type="entry name" value="PHOSPHOGLYCOLATE PHOSPHATASE"/>
    <property type="match status" value="1"/>
</dbReference>
<dbReference type="InterPro" id="IPR023214">
    <property type="entry name" value="HAD_sf"/>
</dbReference>
<dbReference type="Gene3D" id="3.40.50.1000">
    <property type="entry name" value="HAD superfamily/HAD-like"/>
    <property type="match status" value="1"/>
</dbReference>
<evidence type="ECO:0000313" key="2">
    <source>
        <dbReference type="Proteomes" id="UP000603234"/>
    </source>
</evidence>
<dbReference type="Pfam" id="PF13419">
    <property type="entry name" value="HAD_2"/>
    <property type="match status" value="1"/>
</dbReference>
<dbReference type="Proteomes" id="UP000603234">
    <property type="component" value="Unassembled WGS sequence"/>
</dbReference>
<organism evidence="1 2">
    <name type="scientific">Acetobacterium fimetarium</name>
    <dbReference type="NCBI Taxonomy" id="52691"/>
    <lineage>
        <taxon>Bacteria</taxon>
        <taxon>Bacillati</taxon>
        <taxon>Bacillota</taxon>
        <taxon>Clostridia</taxon>
        <taxon>Eubacteriales</taxon>
        <taxon>Eubacteriaceae</taxon>
        <taxon>Acetobacterium</taxon>
    </lineage>
</organism>
<gene>
    <name evidence="1" type="ORF">GH808_09560</name>
</gene>
<dbReference type="Gene3D" id="1.10.150.240">
    <property type="entry name" value="Putative phosphatase, domain 2"/>
    <property type="match status" value="1"/>
</dbReference>
<proteinExistence type="predicted"/>
<dbReference type="InterPro" id="IPR041492">
    <property type="entry name" value="HAD_2"/>
</dbReference>
<dbReference type="PRINTS" id="PR00413">
    <property type="entry name" value="HADHALOGNASE"/>
</dbReference>
<sequence length="231" mass="25996">MHKYKAIVFDLDGTLINSLEDLIDACNTVMENHGFPTYSYENGKRLIGRGLRNLTRDAMPEKYRSDDAFVDALTEMLRAEYGKNYTNKTKPYQGITEVLNYLETNHIPYGVCTNKPDQAAKSLVQILFGEYHFVEVVGFISDELRKPNPAATLALAEKMGAKPEECLYVGDSLVDYETGTNAGMLPVLCTWGFESPEVMKKLADEIWINNPSQIIAALRDGKEMIPAKKQR</sequence>
<dbReference type="SFLD" id="SFLDS00003">
    <property type="entry name" value="Haloacid_Dehalogenase"/>
    <property type="match status" value="1"/>
</dbReference>
<dbReference type="InterPro" id="IPR023198">
    <property type="entry name" value="PGP-like_dom2"/>
</dbReference>
<evidence type="ECO:0000313" key="1">
    <source>
        <dbReference type="EMBL" id="MBC3804675.1"/>
    </source>
</evidence>
<dbReference type="InterPro" id="IPR006439">
    <property type="entry name" value="HAD-SF_hydro_IA"/>
</dbReference>
<reference evidence="1 2" key="1">
    <citation type="journal article" date="2020" name="mSystems">
        <title>Defining Genomic and Predicted Metabolic Features of the Acetobacterium Genus.</title>
        <authorList>
            <person name="Ross D.E."/>
            <person name="Marshall C.W."/>
            <person name="Gulliver D."/>
            <person name="May H.D."/>
            <person name="Norman R.S."/>
        </authorList>
    </citation>
    <scope>NUCLEOTIDE SEQUENCE [LARGE SCALE GENOMIC DNA]</scope>
    <source>
        <strain evidence="1 2">DSM 8238</strain>
    </source>
</reference>
<dbReference type="SFLD" id="SFLDG01135">
    <property type="entry name" value="C1.5.6:_HAD__Beta-PGM__Phospha"/>
    <property type="match status" value="1"/>
</dbReference>
<dbReference type="EMBL" id="WJBC01000012">
    <property type="protein sequence ID" value="MBC3804675.1"/>
    <property type="molecule type" value="Genomic_DNA"/>
</dbReference>
<comment type="caution">
    <text evidence="1">The sequence shown here is derived from an EMBL/GenBank/DDBJ whole genome shotgun (WGS) entry which is preliminary data.</text>
</comment>
<protein>
    <submittedName>
        <fullName evidence="1">HAD-IA family hydrolase</fullName>
    </submittedName>
</protein>
<dbReference type="SUPFAM" id="SSF56784">
    <property type="entry name" value="HAD-like"/>
    <property type="match status" value="1"/>
</dbReference>
<dbReference type="PANTHER" id="PTHR43434">
    <property type="entry name" value="PHOSPHOGLYCOLATE PHOSPHATASE"/>
    <property type="match status" value="1"/>
</dbReference>
<keyword evidence="1" id="KW-0378">Hydrolase</keyword>
<dbReference type="InterPro" id="IPR050155">
    <property type="entry name" value="HAD-like_hydrolase_sf"/>
</dbReference>
<dbReference type="SFLD" id="SFLDG01129">
    <property type="entry name" value="C1.5:_HAD__Beta-PGM__Phosphata"/>
    <property type="match status" value="1"/>
</dbReference>
<name>A0ABR6WVU9_9FIRM</name>
<dbReference type="GO" id="GO:0016787">
    <property type="term" value="F:hydrolase activity"/>
    <property type="evidence" value="ECO:0007669"/>
    <property type="project" value="UniProtKB-KW"/>
</dbReference>
<dbReference type="RefSeq" id="WP_186842559.1">
    <property type="nucleotide sequence ID" value="NZ_WJBC01000012.1"/>
</dbReference>
<keyword evidence="2" id="KW-1185">Reference proteome</keyword>
<accession>A0ABR6WVU9</accession>
<dbReference type="NCBIfam" id="TIGR01549">
    <property type="entry name" value="HAD-SF-IA-v1"/>
    <property type="match status" value="1"/>
</dbReference>
<dbReference type="InterPro" id="IPR036412">
    <property type="entry name" value="HAD-like_sf"/>
</dbReference>